<evidence type="ECO:0000313" key="3">
    <source>
        <dbReference type="Proteomes" id="UP000663879"/>
    </source>
</evidence>
<name>A0A813ZQ63_9BILA</name>
<organism evidence="2 3">
    <name type="scientific">Brachionus calyciflorus</name>
    <dbReference type="NCBI Taxonomy" id="104777"/>
    <lineage>
        <taxon>Eukaryota</taxon>
        <taxon>Metazoa</taxon>
        <taxon>Spiralia</taxon>
        <taxon>Gnathifera</taxon>
        <taxon>Rotifera</taxon>
        <taxon>Eurotatoria</taxon>
        <taxon>Monogononta</taxon>
        <taxon>Pseudotrocha</taxon>
        <taxon>Ploima</taxon>
        <taxon>Brachionidae</taxon>
        <taxon>Brachionus</taxon>
    </lineage>
</organism>
<dbReference type="InterPro" id="IPR026703">
    <property type="entry name" value="ERICH2"/>
</dbReference>
<accession>A0A813ZQ63</accession>
<feature type="region of interest" description="Disordered" evidence="1">
    <location>
        <begin position="90"/>
        <end position="152"/>
    </location>
</feature>
<feature type="compositionally biased region" description="Low complexity" evidence="1">
    <location>
        <begin position="97"/>
        <end position="114"/>
    </location>
</feature>
<feature type="region of interest" description="Disordered" evidence="1">
    <location>
        <begin position="1"/>
        <end position="35"/>
    </location>
</feature>
<protein>
    <submittedName>
        <fullName evidence="2">Uncharacterized protein</fullName>
    </submittedName>
</protein>
<proteinExistence type="predicted"/>
<dbReference type="PANTHER" id="PTHR21520:SF2">
    <property type="entry name" value="GLUTAMATE-RICH PROTEIN 2"/>
    <property type="match status" value="1"/>
</dbReference>
<sequence>MSSSRKSSASSTRSTSSATIKPKVPYHLPKLPDKKLSDEAKKKTYVNDVTEKDIQDDKAMQRYKMMMQQLNEISSMNNKAKEREGKKITNGKLSPLIPSNSKTKSSNISKAINSTPSTTCLIKKNRLSPLRASSTDSDDDSGSDEDFRKNLKAPNELLEEFLIYVMEKKWTDAQKLCKFILMYEPNNKTAKEFMPLIESKINEFDEEEDEDDESSDETEEDDNDDDSDEDEDSDDDSDEDEDDEDENEEEIDSGNDQKLEKDLEKKLRLNNIDYDDDADILTPSVLTARKN</sequence>
<dbReference type="PANTHER" id="PTHR21520">
    <property type="entry name" value="GLUTAMATE-RICH PROTEIN 2"/>
    <property type="match status" value="1"/>
</dbReference>
<feature type="compositionally biased region" description="Basic and acidic residues" evidence="1">
    <location>
        <begin position="255"/>
        <end position="267"/>
    </location>
</feature>
<reference evidence="2" key="1">
    <citation type="submission" date="2021-02" db="EMBL/GenBank/DDBJ databases">
        <authorList>
            <person name="Nowell W R."/>
        </authorList>
    </citation>
    <scope>NUCLEOTIDE SEQUENCE</scope>
    <source>
        <strain evidence="2">Ploen Becks lab</strain>
    </source>
</reference>
<gene>
    <name evidence="2" type="ORF">OXX778_LOCUS11484</name>
</gene>
<dbReference type="EMBL" id="CAJNOC010001952">
    <property type="protein sequence ID" value="CAF0902757.1"/>
    <property type="molecule type" value="Genomic_DNA"/>
</dbReference>
<feature type="compositionally biased region" description="Low complexity" evidence="1">
    <location>
        <begin position="1"/>
        <end position="19"/>
    </location>
</feature>
<dbReference type="OrthoDB" id="9950633at2759"/>
<evidence type="ECO:0000313" key="2">
    <source>
        <dbReference type="EMBL" id="CAF0902757.1"/>
    </source>
</evidence>
<dbReference type="AlphaFoldDB" id="A0A813ZQ63"/>
<comment type="caution">
    <text evidence="2">The sequence shown here is derived from an EMBL/GenBank/DDBJ whole genome shotgun (WGS) entry which is preliminary data.</text>
</comment>
<feature type="compositionally biased region" description="Acidic residues" evidence="1">
    <location>
        <begin position="204"/>
        <end position="253"/>
    </location>
</feature>
<evidence type="ECO:0000256" key="1">
    <source>
        <dbReference type="SAM" id="MobiDB-lite"/>
    </source>
</evidence>
<dbReference type="Proteomes" id="UP000663879">
    <property type="component" value="Unassembled WGS sequence"/>
</dbReference>
<keyword evidence="3" id="KW-1185">Reference proteome</keyword>
<feature type="region of interest" description="Disordered" evidence="1">
    <location>
        <begin position="198"/>
        <end position="291"/>
    </location>
</feature>